<dbReference type="PANTHER" id="PTHR16017">
    <property type="entry name" value="GASTRULATION DEFECTIVE PROTEIN 1-RELATED"/>
    <property type="match status" value="1"/>
</dbReference>
<dbReference type="GO" id="GO:0005634">
    <property type="term" value="C:nucleus"/>
    <property type="evidence" value="ECO:0007669"/>
    <property type="project" value="TreeGrafter"/>
</dbReference>
<dbReference type="InterPro" id="IPR015943">
    <property type="entry name" value="WD40/YVTN_repeat-like_dom_sf"/>
</dbReference>
<protein>
    <recommendedName>
        <fullName evidence="7">WD repeat-containing protein 70</fullName>
    </recommendedName>
</protein>
<dbReference type="SMART" id="SM00320">
    <property type="entry name" value="WD40"/>
    <property type="match status" value="6"/>
</dbReference>
<organism evidence="5 6">
    <name type="scientific">Halteria grandinella</name>
    <dbReference type="NCBI Taxonomy" id="5974"/>
    <lineage>
        <taxon>Eukaryota</taxon>
        <taxon>Sar</taxon>
        <taxon>Alveolata</taxon>
        <taxon>Ciliophora</taxon>
        <taxon>Intramacronucleata</taxon>
        <taxon>Spirotrichea</taxon>
        <taxon>Stichotrichia</taxon>
        <taxon>Sporadotrichida</taxon>
        <taxon>Halteriidae</taxon>
        <taxon>Halteria</taxon>
    </lineage>
</organism>
<sequence>MCLGVCNNIKEIMSDEESEMAALRQSKKFQGSMHQQMKNQQSKEEQTTAFKVPSFPTSHIHKKPIPQQSLDQSQESLLSNQLDRLEQLRKYKRNSNNKGMLSFENNCEQDDDIPQISISGVGGDLSDISMLKLQQMLAKQGNNENDGLRCFDESANDEGADSWAKRRQENVNKYKASLRQEYEDEMRRKQQISQFKQEKAAATKTPKKDLPEDVNVKYIPLALGKTDPSLIKMSKDEIKTIHEAHKRESGKLLKGVLRKEEFEINQEEDSDEEFAGPKMELFQKEVEERLGELDERQRKDNKILQSVQDVESDEEDDNAVKMPTTHVVELEGHKRALQTIDLDRNGNRMISGGLDYILKIWDFPGMNRQHKSMREYKPFEGHPINALSFDPEGTNFLCCTTNNQARIYDKDGGKVQMTIRGDMYIQDMANTKGHVAAITDGKWHPRDAQYFMTSSLDGSIRIWDLTSKPVGVDQHLMHMTLIKAHTNKGIKLPVCSINYSRSGALISAGCTDGSLQIWDLKTKSHYRPQIYIKEAHKQGEITCVKFMKDEKRIATRSMDDTLKLWDIRNTQHPFQEWKDLTNLSAKTNIAFSPDEKMILTGTSVRKGFAYGLMMGYSVQTGDVLCQDPISKDSVIIINWHPVLNQIIVGSADANIRVLYDPDLSKKGVTSSLVKLEKRRPIDHGLQFSKPILTPSIYEDEREKEMEKDPYNPNNQNMPSTVIPPEVLNPALQREKQRDEAKAARKPEIPLQGPQGRGGRISQSGTYTQYIMQNLHKNDQRDQDPREALLRIAKEAESDPQWVAPAYSQTQPKSVFDTSAYAWQANKTDDVKKLVNQTNKKCPRCGLKLCTCGAKK</sequence>
<feature type="repeat" description="WD" evidence="3">
    <location>
        <begin position="330"/>
        <end position="362"/>
    </location>
</feature>
<keyword evidence="6" id="KW-1185">Reference proteome</keyword>
<reference evidence="5" key="1">
    <citation type="submission" date="2019-06" db="EMBL/GenBank/DDBJ databases">
        <authorList>
            <person name="Zheng W."/>
        </authorList>
    </citation>
    <scope>NUCLEOTIDE SEQUENCE</scope>
    <source>
        <strain evidence="5">QDHG01</strain>
    </source>
</reference>
<dbReference type="PROSITE" id="PS00678">
    <property type="entry name" value="WD_REPEATS_1"/>
    <property type="match status" value="1"/>
</dbReference>
<dbReference type="InterPro" id="IPR001680">
    <property type="entry name" value="WD40_rpt"/>
</dbReference>
<keyword evidence="1 3" id="KW-0853">WD repeat</keyword>
<proteinExistence type="predicted"/>
<feature type="compositionally biased region" description="Basic and acidic residues" evidence="4">
    <location>
        <begin position="733"/>
        <end position="747"/>
    </location>
</feature>
<dbReference type="InterPro" id="IPR019775">
    <property type="entry name" value="WD40_repeat_CS"/>
</dbReference>
<dbReference type="Gene3D" id="2.130.10.10">
    <property type="entry name" value="YVTN repeat-like/Quinoprotein amine dehydrogenase"/>
    <property type="match status" value="2"/>
</dbReference>
<feature type="region of interest" description="Disordered" evidence="4">
    <location>
        <begin position="733"/>
        <end position="762"/>
    </location>
</feature>
<dbReference type="PANTHER" id="PTHR16017:SF0">
    <property type="entry name" value="WD REPEAT-CONTAINING PROTEIN 70"/>
    <property type="match status" value="1"/>
</dbReference>
<dbReference type="PROSITE" id="PS50294">
    <property type="entry name" value="WD_REPEATS_REGION"/>
    <property type="match status" value="3"/>
</dbReference>
<gene>
    <name evidence="5" type="ORF">FGO68_gene14570</name>
</gene>
<dbReference type="PROSITE" id="PS50082">
    <property type="entry name" value="WD_REPEATS_2"/>
    <property type="match status" value="4"/>
</dbReference>
<dbReference type="Proteomes" id="UP000785679">
    <property type="component" value="Unassembled WGS sequence"/>
</dbReference>
<evidence type="ECO:0000256" key="3">
    <source>
        <dbReference type="PROSITE-ProRule" id="PRU00221"/>
    </source>
</evidence>
<dbReference type="OrthoDB" id="10264376at2759"/>
<dbReference type="SUPFAM" id="SSF50978">
    <property type="entry name" value="WD40 repeat-like"/>
    <property type="match status" value="1"/>
</dbReference>
<evidence type="ECO:0000256" key="2">
    <source>
        <dbReference type="ARBA" id="ARBA00022737"/>
    </source>
</evidence>
<feature type="region of interest" description="Disordered" evidence="4">
    <location>
        <begin position="21"/>
        <end position="73"/>
    </location>
</feature>
<name>A0A8J8NWY3_HALGN</name>
<dbReference type="AlphaFoldDB" id="A0A8J8NWY3"/>
<evidence type="ECO:0008006" key="7">
    <source>
        <dbReference type="Google" id="ProtNLM"/>
    </source>
</evidence>
<accession>A0A8J8NWY3</accession>
<dbReference type="PRINTS" id="PR00320">
    <property type="entry name" value="GPROTEINBRPT"/>
</dbReference>
<evidence type="ECO:0000313" key="5">
    <source>
        <dbReference type="EMBL" id="TNV83371.1"/>
    </source>
</evidence>
<dbReference type="Pfam" id="PF00400">
    <property type="entry name" value="WD40"/>
    <property type="match status" value="5"/>
</dbReference>
<feature type="compositionally biased region" description="Basic and acidic residues" evidence="4">
    <location>
        <begin position="699"/>
        <end position="709"/>
    </location>
</feature>
<dbReference type="EMBL" id="RRYP01003896">
    <property type="protein sequence ID" value="TNV83371.1"/>
    <property type="molecule type" value="Genomic_DNA"/>
</dbReference>
<evidence type="ECO:0000256" key="1">
    <source>
        <dbReference type="ARBA" id="ARBA00022574"/>
    </source>
</evidence>
<keyword evidence="2" id="KW-0677">Repeat</keyword>
<comment type="caution">
    <text evidence="5">The sequence shown here is derived from an EMBL/GenBank/DDBJ whole genome shotgun (WGS) entry which is preliminary data.</text>
</comment>
<feature type="repeat" description="WD" evidence="3">
    <location>
        <begin position="534"/>
        <end position="575"/>
    </location>
</feature>
<feature type="compositionally biased region" description="Polar residues" evidence="4">
    <location>
        <begin position="28"/>
        <end position="40"/>
    </location>
</feature>
<feature type="repeat" description="WD" evidence="3">
    <location>
        <begin position="487"/>
        <end position="528"/>
    </location>
</feature>
<evidence type="ECO:0000313" key="6">
    <source>
        <dbReference type="Proteomes" id="UP000785679"/>
    </source>
</evidence>
<evidence type="ECO:0000256" key="4">
    <source>
        <dbReference type="SAM" id="MobiDB-lite"/>
    </source>
</evidence>
<dbReference type="InterPro" id="IPR020472">
    <property type="entry name" value="WD40_PAC1"/>
</dbReference>
<dbReference type="GO" id="GO:0035861">
    <property type="term" value="C:site of double-strand break"/>
    <property type="evidence" value="ECO:0007669"/>
    <property type="project" value="TreeGrafter"/>
</dbReference>
<feature type="region of interest" description="Disordered" evidence="4">
    <location>
        <begin position="699"/>
        <end position="721"/>
    </location>
</feature>
<feature type="repeat" description="WD" evidence="3">
    <location>
        <begin position="431"/>
        <end position="467"/>
    </location>
</feature>
<dbReference type="InterPro" id="IPR036322">
    <property type="entry name" value="WD40_repeat_dom_sf"/>
</dbReference>
<dbReference type="InterPro" id="IPR051858">
    <property type="entry name" value="WD_repeat_GAD-1"/>
</dbReference>
<dbReference type="CDD" id="cd00200">
    <property type="entry name" value="WD40"/>
    <property type="match status" value="1"/>
</dbReference>